<keyword evidence="1" id="KW-1133">Transmembrane helix</keyword>
<organism evidence="2">
    <name type="scientific">Cacopsylla melanoneura</name>
    <dbReference type="NCBI Taxonomy" id="428564"/>
    <lineage>
        <taxon>Eukaryota</taxon>
        <taxon>Metazoa</taxon>
        <taxon>Ecdysozoa</taxon>
        <taxon>Arthropoda</taxon>
        <taxon>Hexapoda</taxon>
        <taxon>Insecta</taxon>
        <taxon>Pterygota</taxon>
        <taxon>Neoptera</taxon>
        <taxon>Paraneoptera</taxon>
        <taxon>Hemiptera</taxon>
        <taxon>Sternorrhyncha</taxon>
        <taxon>Psylloidea</taxon>
        <taxon>Psyllidae</taxon>
        <taxon>Psyllinae</taxon>
        <taxon>Cacopsylla</taxon>
    </lineage>
</organism>
<reference evidence="2" key="1">
    <citation type="submission" date="2021-05" db="EMBL/GenBank/DDBJ databases">
        <authorList>
            <person name="Alioto T."/>
            <person name="Alioto T."/>
            <person name="Gomez Garrido J."/>
        </authorList>
    </citation>
    <scope>NUCLEOTIDE SEQUENCE</scope>
</reference>
<name>A0A8D9ENQ2_9HEMI</name>
<evidence type="ECO:0000313" key="2">
    <source>
        <dbReference type="EMBL" id="CAG6760783.1"/>
    </source>
</evidence>
<dbReference type="EMBL" id="HBUF01557600">
    <property type="protein sequence ID" value="CAG6760783.1"/>
    <property type="molecule type" value="Transcribed_RNA"/>
</dbReference>
<evidence type="ECO:0000256" key="1">
    <source>
        <dbReference type="SAM" id="Phobius"/>
    </source>
</evidence>
<feature type="transmembrane region" description="Helical" evidence="1">
    <location>
        <begin position="23"/>
        <end position="46"/>
    </location>
</feature>
<dbReference type="AlphaFoldDB" id="A0A8D9ENQ2"/>
<sequence>MRKSECKSRATGKKKKIQQFQSLVVKLEVCPHFLVFGFALLMEVWLHCFVSQRELDHILEMILYQDMGLRVWPHPLAVGLSLRMELRPHHLRMEVLGSN</sequence>
<dbReference type="EMBL" id="HBUF01557601">
    <property type="protein sequence ID" value="CAG6760784.1"/>
    <property type="molecule type" value="Transcribed_RNA"/>
</dbReference>
<proteinExistence type="predicted"/>
<keyword evidence="1" id="KW-0472">Membrane</keyword>
<accession>A0A8D9ENQ2</accession>
<protein>
    <submittedName>
        <fullName evidence="2">Uncharacterized protein</fullName>
    </submittedName>
</protein>
<keyword evidence="1" id="KW-0812">Transmembrane</keyword>